<evidence type="ECO:0000256" key="1">
    <source>
        <dbReference type="ARBA" id="ARBA00006479"/>
    </source>
</evidence>
<dbReference type="InterPro" id="IPR043129">
    <property type="entry name" value="ATPase_NBD"/>
</dbReference>
<gene>
    <name evidence="2" type="ORF">ACFSR5_09125</name>
</gene>
<dbReference type="RefSeq" id="WP_380902909.1">
    <property type="nucleotide sequence ID" value="NZ_JBHUEG010000007.1"/>
</dbReference>
<keyword evidence="3" id="KW-1185">Reference proteome</keyword>
<reference evidence="3" key="1">
    <citation type="journal article" date="2019" name="Int. J. Syst. Evol. Microbiol.">
        <title>The Global Catalogue of Microorganisms (GCM) 10K type strain sequencing project: providing services to taxonomists for standard genome sequencing and annotation.</title>
        <authorList>
            <consortium name="The Broad Institute Genomics Platform"/>
            <consortium name="The Broad Institute Genome Sequencing Center for Infectious Disease"/>
            <person name="Wu L."/>
            <person name="Ma J."/>
        </authorList>
    </citation>
    <scope>NUCLEOTIDE SEQUENCE [LARGE SCALE GENOMIC DNA]</scope>
    <source>
        <strain evidence="3">KCTC 42662</strain>
    </source>
</reference>
<proteinExistence type="inferred from homology"/>
<name>A0ABW5KGR9_9SPHI</name>
<organism evidence="2 3">
    <name type="scientific">Sphingobacterium suaedae</name>
    <dbReference type="NCBI Taxonomy" id="1686402"/>
    <lineage>
        <taxon>Bacteria</taxon>
        <taxon>Pseudomonadati</taxon>
        <taxon>Bacteroidota</taxon>
        <taxon>Sphingobacteriia</taxon>
        <taxon>Sphingobacteriales</taxon>
        <taxon>Sphingobacteriaceae</taxon>
        <taxon>Sphingobacterium</taxon>
    </lineage>
</organism>
<evidence type="ECO:0000313" key="2">
    <source>
        <dbReference type="EMBL" id="MFD2547804.1"/>
    </source>
</evidence>
<dbReference type="SUPFAM" id="SSF53067">
    <property type="entry name" value="Actin-like ATPase domain"/>
    <property type="match status" value="1"/>
</dbReference>
<evidence type="ECO:0000313" key="3">
    <source>
        <dbReference type="Proteomes" id="UP001597545"/>
    </source>
</evidence>
<dbReference type="InterPro" id="IPR000600">
    <property type="entry name" value="ROK"/>
</dbReference>
<comment type="caution">
    <text evidence="2">The sequence shown here is derived from an EMBL/GenBank/DDBJ whole genome shotgun (WGS) entry which is preliminary data.</text>
</comment>
<protein>
    <submittedName>
        <fullName evidence="2">ROK family protein</fullName>
    </submittedName>
</protein>
<comment type="similarity">
    <text evidence="1">Belongs to the ROK (NagC/XylR) family.</text>
</comment>
<dbReference type="PANTHER" id="PTHR18964">
    <property type="entry name" value="ROK (REPRESSOR, ORF, KINASE) FAMILY"/>
    <property type="match status" value="1"/>
</dbReference>
<dbReference type="Pfam" id="PF00480">
    <property type="entry name" value="ROK"/>
    <property type="match status" value="1"/>
</dbReference>
<dbReference type="Proteomes" id="UP001597545">
    <property type="component" value="Unassembled WGS sequence"/>
</dbReference>
<accession>A0ABW5KGR9</accession>
<dbReference type="Gene3D" id="3.30.420.40">
    <property type="match status" value="2"/>
</dbReference>
<dbReference type="CDD" id="cd23763">
    <property type="entry name" value="ASKHA_ATPase_ROK"/>
    <property type="match status" value="1"/>
</dbReference>
<sequence>MKNNLVVASDIGGTHITSAIVDISTWQILEDTISRSHVNSKSDAKSIFLSWTSCIKRAMGRCKTEVTRVGIAMPGPFDYDNGISLMKNQDKYDALYQMNVSVGLIDSLEKQKDIRFINDAAAFLQGEIFAGDLHDYSSVLGVTLGTGLGSAVWRHGERAFDADLWNTPYKDGIFEEFLVTRWLTKRFKELSGIAENGFKDILLKHQHTDAFGQLMIEYTKSLYDFFKYFAEKHQATSFILGGNITNAWPIVKAYNEERFSEFEIHTGRYAEQAAILGAASLFKD</sequence>
<dbReference type="PANTHER" id="PTHR18964:SF149">
    <property type="entry name" value="BIFUNCTIONAL UDP-N-ACETYLGLUCOSAMINE 2-EPIMERASE_N-ACETYLMANNOSAMINE KINASE"/>
    <property type="match status" value="1"/>
</dbReference>
<dbReference type="EMBL" id="JBHULR010000003">
    <property type="protein sequence ID" value="MFD2547804.1"/>
    <property type="molecule type" value="Genomic_DNA"/>
</dbReference>